<name>A0ACB8ZDS0_9ASTR</name>
<comment type="caution">
    <text evidence="1">The sequence shown here is derived from an EMBL/GenBank/DDBJ whole genome shotgun (WGS) entry which is preliminary data.</text>
</comment>
<evidence type="ECO:0000313" key="1">
    <source>
        <dbReference type="EMBL" id="KAI3695742.1"/>
    </source>
</evidence>
<reference evidence="2" key="1">
    <citation type="journal article" date="2022" name="Mol. Ecol. Resour.">
        <title>The genomes of chicory, endive, great burdock and yacon provide insights into Asteraceae palaeo-polyploidization history and plant inulin production.</title>
        <authorList>
            <person name="Fan W."/>
            <person name="Wang S."/>
            <person name="Wang H."/>
            <person name="Wang A."/>
            <person name="Jiang F."/>
            <person name="Liu H."/>
            <person name="Zhao H."/>
            <person name="Xu D."/>
            <person name="Zhang Y."/>
        </authorList>
    </citation>
    <scope>NUCLEOTIDE SEQUENCE [LARGE SCALE GENOMIC DNA]</scope>
    <source>
        <strain evidence="2">cv. Yunnan</strain>
    </source>
</reference>
<gene>
    <name evidence="1" type="ORF">L1987_78742</name>
</gene>
<evidence type="ECO:0000313" key="2">
    <source>
        <dbReference type="Proteomes" id="UP001056120"/>
    </source>
</evidence>
<sequence>MGFLWAAIQNQVGSPKRLGEMLISRPKENGGEAGPSNQPPAHMTQGPPDLNKAQSEFVQSGRRKSRHQAFSGSGHSRQQAHSAHPAFREADFPPLVSDREKRQAREYYDLHMVFSQSGRILFEHTSLV</sequence>
<keyword evidence="2" id="KW-1185">Reference proteome</keyword>
<accession>A0ACB8ZDS0</accession>
<organism evidence="1 2">
    <name type="scientific">Smallanthus sonchifolius</name>
    <dbReference type="NCBI Taxonomy" id="185202"/>
    <lineage>
        <taxon>Eukaryota</taxon>
        <taxon>Viridiplantae</taxon>
        <taxon>Streptophyta</taxon>
        <taxon>Embryophyta</taxon>
        <taxon>Tracheophyta</taxon>
        <taxon>Spermatophyta</taxon>
        <taxon>Magnoliopsida</taxon>
        <taxon>eudicotyledons</taxon>
        <taxon>Gunneridae</taxon>
        <taxon>Pentapetalae</taxon>
        <taxon>asterids</taxon>
        <taxon>campanulids</taxon>
        <taxon>Asterales</taxon>
        <taxon>Asteraceae</taxon>
        <taxon>Asteroideae</taxon>
        <taxon>Heliantheae alliance</taxon>
        <taxon>Millerieae</taxon>
        <taxon>Smallanthus</taxon>
    </lineage>
</organism>
<protein>
    <submittedName>
        <fullName evidence="1">Uncharacterized protein</fullName>
    </submittedName>
</protein>
<dbReference type="Proteomes" id="UP001056120">
    <property type="component" value="Linkage Group LG26"/>
</dbReference>
<proteinExistence type="predicted"/>
<dbReference type="EMBL" id="CM042043">
    <property type="protein sequence ID" value="KAI3695742.1"/>
    <property type="molecule type" value="Genomic_DNA"/>
</dbReference>
<reference evidence="1 2" key="2">
    <citation type="journal article" date="2022" name="Mol. Ecol. Resour.">
        <title>The genomes of chicory, endive, great burdock and yacon provide insights into Asteraceae paleo-polyploidization history and plant inulin production.</title>
        <authorList>
            <person name="Fan W."/>
            <person name="Wang S."/>
            <person name="Wang H."/>
            <person name="Wang A."/>
            <person name="Jiang F."/>
            <person name="Liu H."/>
            <person name="Zhao H."/>
            <person name="Xu D."/>
            <person name="Zhang Y."/>
        </authorList>
    </citation>
    <scope>NUCLEOTIDE SEQUENCE [LARGE SCALE GENOMIC DNA]</scope>
    <source>
        <strain evidence="2">cv. Yunnan</strain>
        <tissue evidence="1">Leaves</tissue>
    </source>
</reference>